<dbReference type="OrthoDB" id="9766459at2"/>
<dbReference type="InterPro" id="IPR003594">
    <property type="entry name" value="HATPase_dom"/>
</dbReference>
<evidence type="ECO:0000259" key="10">
    <source>
        <dbReference type="PROSITE" id="PS50046"/>
    </source>
</evidence>
<evidence type="ECO:0000256" key="6">
    <source>
        <dbReference type="ARBA" id="ARBA00022679"/>
    </source>
</evidence>
<sequence>MKIKDIVNRDLVNLQNCDQEPIHIPGSIQPHGFLIAITKETWEIRFCSENVIDFIGLSHKQLLGKKITEIFDDIFFGKVIQCKDYAVGESKLIQGKIEDKEFDFTAHQNEDVIILESEIHIDNTPKNDLFDMSKQFMDYMEDSHTLIRLCELVASGIKKVTDYDRVMIYRFDKDYNGEVIAEAKQDKLESFLGLHYPHTDIPVQARELYIKNLLRVIGDVNYKPVPIYTIDDSENQNLDLSCSVLRSVSPIHVQYLHNIGVGATLTISLIHKKKLWGLVACHHYSPKYLHYETKLAAKLQGHFITSQIEIREQNEQYATSQKLHQAVDDLISRKFSADRNSLKDIVIDSNVLQLCKAAGISILIDKKEVYKSGLTPADGDIQKLAEYVKHAIDKEQYATHFITAELPDFKNITASGIAGINYHALDKTSNSCIMWYKPETITEVKWAGDPNKAIEKDKNGLSPRKSFELWGEKVKNQSIPWSQPDLIASSNFANFLQKHLGYIFLAEEEEKQRQMTEILKEVNSELENINWISTHDLQEPLRKIQIITSYVLSVENTLSEASYEKLQKINKSANRMQALISDILRYTKLKASTEILESVDLKNIVTEVIQEVDDALEAKKANIYISDLPEMSGIPFLLAQLFLNLISNSLKFADATRVLSIHIVQEGIIVKEEQEYYKISYTDNGIGFNKDYNELIFKIFSRLHSVAEYPGSGIGLALCKKIMKTHKGFIEAQGIPEKGAIFYLYFPVSKNS</sequence>
<reference evidence="12 13" key="1">
    <citation type="journal article" date="2007" name="Appl. Environ. Microbiol.">
        <title>Genome sequence of the cellulolytic gliding bacterium Cytophaga hutchinsonii.</title>
        <authorList>
            <person name="Xie G."/>
            <person name="Bruce D.C."/>
            <person name="Challacombe J.F."/>
            <person name="Chertkov O."/>
            <person name="Detter J.C."/>
            <person name="Gilna P."/>
            <person name="Han C.S."/>
            <person name="Lucas S."/>
            <person name="Misra M."/>
            <person name="Myers G.L."/>
            <person name="Richardson P."/>
            <person name="Tapia R."/>
            <person name="Thayer N."/>
            <person name="Thompson L.S."/>
            <person name="Brettin T.S."/>
            <person name="Henrissat B."/>
            <person name="Wilson D.B."/>
            <person name="McBride M.J."/>
        </authorList>
    </citation>
    <scope>NUCLEOTIDE SEQUENCE [LARGE SCALE GENOMIC DNA]</scope>
    <source>
        <strain evidence="13">ATCC 33406 / DSM 1761 / CIP 103989 / NBRC 15051 / NCIMB 9469 / D465</strain>
    </source>
</reference>
<dbReference type="InterPro" id="IPR003018">
    <property type="entry name" value="GAF"/>
</dbReference>
<dbReference type="InterPro" id="IPR016132">
    <property type="entry name" value="Phyto_chromo_attachment"/>
</dbReference>
<dbReference type="Pfam" id="PF08446">
    <property type="entry name" value="PAS_2"/>
    <property type="match status" value="1"/>
</dbReference>
<dbReference type="GO" id="GO:0000156">
    <property type="term" value="F:phosphorelay response regulator activity"/>
    <property type="evidence" value="ECO:0007669"/>
    <property type="project" value="TreeGrafter"/>
</dbReference>
<dbReference type="SUPFAM" id="SSF55781">
    <property type="entry name" value="GAF domain-like"/>
    <property type="match status" value="2"/>
</dbReference>
<keyword evidence="7 12" id="KW-0418">Kinase</keyword>
<dbReference type="PRINTS" id="PR01033">
    <property type="entry name" value="PHYTOCHROME"/>
</dbReference>
<evidence type="ECO:0000313" key="13">
    <source>
        <dbReference type="Proteomes" id="UP000001822"/>
    </source>
</evidence>
<dbReference type="GO" id="GO:0007234">
    <property type="term" value="P:osmosensory signaling via phosphorelay pathway"/>
    <property type="evidence" value="ECO:0007669"/>
    <property type="project" value="TreeGrafter"/>
</dbReference>
<evidence type="ECO:0000256" key="4">
    <source>
        <dbReference type="ARBA" id="ARBA00022543"/>
    </source>
</evidence>
<dbReference type="SMART" id="SM00387">
    <property type="entry name" value="HATPase_c"/>
    <property type="match status" value="1"/>
</dbReference>
<evidence type="ECO:0000256" key="9">
    <source>
        <dbReference type="ARBA" id="ARBA00023170"/>
    </source>
</evidence>
<dbReference type="CDD" id="cd00082">
    <property type="entry name" value="HisKA"/>
    <property type="match status" value="1"/>
</dbReference>
<dbReference type="Gene3D" id="3.30.565.10">
    <property type="entry name" value="Histidine kinase-like ATPase, C-terminal domain"/>
    <property type="match status" value="1"/>
</dbReference>
<dbReference type="AlphaFoldDB" id="A0A6N4SME9"/>
<dbReference type="InterPro" id="IPR013515">
    <property type="entry name" value="Phytochrome_cen-reg"/>
</dbReference>
<dbReference type="Gene3D" id="3.30.450.270">
    <property type="match status" value="1"/>
</dbReference>
<dbReference type="GO" id="GO:0000155">
    <property type="term" value="F:phosphorelay sensor kinase activity"/>
    <property type="evidence" value="ECO:0007669"/>
    <property type="project" value="InterPro"/>
</dbReference>
<dbReference type="GO" id="GO:0006355">
    <property type="term" value="P:regulation of DNA-templated transcription"/>
    <property type="evidence" value="ECO:0007669"/>
    <property type="project" value="InterPro"/>
</dbReference>
<name>A0A6N4SME9_CYTH3</name>
<dbReference type="PANTHER" id="PTHR42878:SF15">
    <property type="entry name" value="BACTERIOPHYTOCHROME"/>
    <property type="match status" value="1"/>
</dbReference>
<dbReference type="Pfam" id="PF02518">
    <property type="entry name" value="HATPase_c"/>
    <property type="match status" value="1"/>
</dbReference>
<keyword evidence="8" id="KW-0157">Chromophore</keyword>
<dbReference type="InterPro" id="IPR013654">
    <property type="entry name" value="PAS_2"/>
</dbReference>
<evidence type="ECO:0000256" key="5">
    <source>
        <dbReference type="ARBA" id="ARBA00022606"/>
    </source>
</evidence>
<evidence type="ECO:0000313" key="12">
    <source>
        <dbReference type="EMBL" id="ABG57443.1"/>
    </source>
</evidence>
<comment type="similarity">
    <text evidence="2">In the N-terminal section; belongs to the phytochrome family.</text>
</comment>
<dbReference type="InterPro" id="IPR036890">
    <property type="entry name" value="HATPase_C_sf"/>
</dbReference>
<dbReference type="SUPFAM" id="SSF47384">
    <property type="entry name" value="Homodimeric domain of signal transducing histidine kinase"/>
    <property type="match status" value="1"/>
</dbReference>
<keyword evidence="4" id="KW-0600">Photoreceptor protein</keyword>
<dbReference type="Gene3D" id="1.10.287.130">
    <property type="match status" value="1"/>
</dbReference>
<evidence type="ECO:0000256" key="3">
    <source>
        <dbReference type="ARBA" id="ARBA00012438"/>
    </source>
</evidence>
<dbReference type="Pfam" id="PF01590">
    <property type="entry name" value="GAF"/>
    <property type="match status" value="1"/>
</dbReference>
<evidence type="ECO:0000259" key="11">
    <source>
        <dbReference type="PROSITE" id="PS50109"/>
    </source>
</evidence>
<dbReference type="InterPro" id="IPR036097">
    <property type="entry name" value="HisK_dim/P_sf"/>
</dbReference>
<dbReference type="InterPro" id="IPR003661">
    <property type="entry name" value="HisK_dim/P_dom"/>
</dbReference>
<organism evidence="12 13">
    <name type="scientific">Cytophaga hutchinsonii (strain ATCC 33406 / DSM 1761 / CIP 103989 / NBRC 15051 / NCIMB 9469 / D465)</name>
    <dbReference type="NCBI Taxonomy" id="269798"/>
    <lineage>
        <taxon>Bacteria</taxon>
        <taxon>Pseudomonadati</taxon>
        <taxon>Bacteroidota</taxon>
        <taxon>Cytophagia</taxon>
        <taxon>Cytophagales</taxon>
        <taxon>Cytophagaceae</taxon>
        <taxon>Cytophaga</taxon>
    </lineage>
</organism>
<dbReference type="SUPFAM" id="SSF55874">
    <property type="entry name" value="ATPase domain of HSP90 chaperone/DNA topoisomerase II/histidine kinase"/>
    <property type="match status" value="1"/>
</dbReference>
<accession>A0A6N4SME9</accession>
<dbReference type="EC" id="2.7.13.3" evidence="3"/>
<dbReference type="InterPro" id="IPR050351">
    <property type="entry name" value="BphY/WalK/GraS-like"/>
</dbReference>
<dbReference type="InterPro" id="IPR001294">
    <property type="entry name" value="Phytochrome"/>
</dbReference>
<dbReference type="InterPro" id="IPR005467">
    <property type="entry name" value="His_kinase_dom"/>
</dbReference>
<keyword evidence="9" id="KW-0675">Receptor</keyword>
<dbReference type="EMBL" id="CP000383">
    <property type="protein sequence ID" value="ABG57443.1"/>
    <property type="molecule type" value="Genomic_DNA"/>
</dbReference>
<evidence type="ECO:0000256" key="8">
    <source>
        <dbReference type="ARBA" id="ARBA00022991"/>
    </source>
</evidence>
<dbReference type="PROSITE" id="PS50046">
    <property type="entry name" value="PHYTOCHROME_2"/>
    <property type="match status" value="1"/>
</dbReference>
<keyword evidence="5" id="KW-0716">Sensory transduction</keyword>
<evidence type="ECO:0000256" key="1">
    <source>
        <dbReference type="ARBA" id="ARBA00000085"/>
    </source>
</evidence>
<dbReference type="SUPFAM" id="SSF55785">
    <property type="entry name" value="PYP-like sensor domain (PAS domain)"/>
    <property type="match status" value="1"/>
</dbReference>
<dbReference type="KEGG" id="chu:CHU_0150"/>
<keyword evidence="6 12" id="KW-0808">Transferase</keyword>
<dbReference type="Pfam" id="PF00360">
    <property type="entry name" value="PHY"/>
    <property type="match status" value="1"/>
</dbReference>
<dbReference type="GO" id="GO:0030295">
    <property type="term" value="F:protein kinase activator activity"/>
    <property type="evidence" value="ECO:0007669"/>
    <property type="project" value="TreeGrafter"/>
</dbReference>
<feature type="domain" description="Phytochrome chromophore attachment site" evidence="10">
    <location>
        <begin position="145"/>
        <end position="302"/>
    </location>
</feature>
<dbReference type="GO" id="GO:0009584">
    <property type="term" value="P:detection of visible light"/>
    <property type="evidence" value="ECO:0007669"/>
    <property type="project" value="InterPro"/>
</dbReference>
<evidence type="ECO:0000256" key="2">
    <source>
        <dbReference type="ARBA" id="ARBA00006402"/>
    </source>
</evidence>
<dbReference type="PROSITE" id="PS50109">
    <property type="entry name" value="HIS_KIN"/>
    <property type="match status" value="1"/>
</dbReference>
<keyword evidence="13" id="KW-1185">Reference proteome</keyword>
<dbReference type="GO" id="GO:0009881">
    <property type="term" value="F:photoreceptor activity"/>
    <property type="evidence" value="ECO:0007669"/>
    <property type="project" value="UniProtKB-KW"/>
</dbReference>
<dbReference type="Proteomes" id="UP000001822">
    <property type="component" value="Chromosome"/>
</dbReference>
<dbReference type="InterPro" id="IPR029016">
    <property type="entry name" value="GAF-like_dom_sf"/>
</dbReference>
<proteinExistence type="inferred from homology"/>
<dbReference type="InterPro" id="IPR035965">
    <property type="entry name" value="PAS-like_dom_sf"/>
</dbReference>
<dbReference type="PANTHER" id="PTHR42878">
    <property type="entry name" value="TWO-COMPONENT HISTIDINE KINASE"/>
    <property type="match status" value="1"/>
</dbReference>
<dbReference type="Gene3D" id="3.30.450.40">
    <property type="match status" value="1"/>
</dbReference>
<protein>
    <recommendedName>
        <fullName evidence="3">histidine kinase</fullName>
        <ecNumber evidence="3">2.7.13.3</ecNumber>
    </recommendedName>
</protein>
<dbReference type="RefSeq" id="WP_011583559.1">
    <property type="nucleotide sequence ID" value="NC_008255.1"/>
</dbReference>
<dbReference type="Gene3D" id="3.30.450.20">
    <property type="entry name" value="PAS domain"/>
    <property type="match status" value="1"/>
</dbReference>
<evidence type="ECO:0000256" key="7">
    <source>
        <dbReference type="ARBA" id="ARBA00022777"/>
    </source>
</evidence>
<dbReference type="InterPro" id="IPR043150">
    <property type="entry name" value="Phytochrome_PHY_sf"/>
</dbReference>
<feature type="domain" description="Histidine kinase" evidence="11">
    <location>
        <begin position="532"/>
        <end position="750"/>
    </location>
</feature>
<gene>
    <name evidence="12" type="primary">barA</name>
    <name evidence="12" type="ordered locus">CHU_0150</name>
</gene>
<comment type="catalytic activity">
    <reaction evidence="1">
        <text>ATP + protein L-histidine = ADP + protein N-phospho-L-histidine.</text>
        <dbReference type="EC" id="2.7.13.3"/>
    </reaction>
</comment>